<evidence type="ECO:0000313" key="3">
    <source>
        <dbReference type="EMBL" id="TQV79720.1"/>
    </source>
</evidence>
<proteinExistence type="predicted"/>
<comment type="caution">
    <text evidence="3">The sequence shown here is derived from an EMBL/GenBank/DDBJ whole genome shotgun (WGS) entry which is preliminary data.</text>
</comment>
<dbReference type="Gene3D" id="3.40.50.2300">
    <property type="match status" value="1"/>
</dbReference>
<dbReference type="Pfam" id="PF00072">
    <property type="entry name" value="Response_reg"/>
    <property type="match status" value="1"/>
</dbReference>
<reference evidence="3 4" key="1">
    <citation type="submission" date="2019-06" db="EMBL/GenBank/DDBJ databases">
        <title>Whole genome sequence for Rhodospirillaceae sp. R148.</title>
        <authorList>
            <person name="Wang G."/>
        </authorList>
    </citation>
    <scope>NUCLEOTIDE SEQUENCE [LARGE SCALE GENOMIC DNA]</scope>
    <source>
        <strain evidence="3 4">R148</strain>
    </source>
</reference>
<name>A0A545TR74_9PROT</name>
<accession>A0A545TR74</accession>
<protein>
    <submittedName>
        <fullName evidence="3">Response regulator</fullName>
    </submittedName>
</protein>
<dbReference type="GO" id="GO:0000160">
    <property type="term" value="P:phosphorelay signal transduction system"/>
    <property type="evidence" value="ECO:0007669"/>
    <property type="project" value="InterPro"/>
</dbReference>
<dbReference type="InterPro" id="IPR011006">
    <property type="entry name" value="CheY-like_superfamily"/>
</dbReference>
<dbReference type="SUPFAM" id="SSF52172">
    <property type="entry name" value="CheY-like"/>
    <property type="match status" value="1"/>
</dbReference>
<dbReference type="PROSITE" id="PS50110">
    <property type="entry name" value="RESPONSE_REGULATORY"/>
    <property type="match status" value="1"/>
</dbReference>
<evidence type="ECO:0000259" key="2">
    <source>
        <dbReference type="PROSITE" id="PS50110"/>
    </source>
</evidence>
<evidence type="ECO:0000313" key="4">
    <source>
        <dbReference type="Proteomes" id="UP000315252"/>
    </source>
</evidence>
<dbReference type="EMBL" id="VHSH01000004">
    <property type="protein sequence ID" value="TQV79720.1"/>
    <property type="molecule type" value="Genomic_DNA"/>
</dbReference>
<dbReference type="InterPro" id="IPR052893">
    <property type="entry name" value="TCS_response_regulator"/>
</dbReference>
<dbReference type="PANTHER" id="PTHR44520">
    <property type="entry name" value="RESPONSE REGULATOR RCP1-RELATED"/>
    <property type="match status" value="1"/>
</dbReference>
<dbReference type="PANTHER" id="PTHR44520:SF2">
    <property type="entry name" value="RESPONSE REGULATOR RCP1"/>
    <property type="match status" value="1"/>
</dbReference>
<organism evidence="3 4">
    <name type="scientific">Denitrobaculum tricleocarpae</name>
    <dbReference type="NCBI Taxonomy" id="2591009"/>
    <lineage>
        <taxon>Bacteria</taxon>
        <taxon>Pseudomonadati</taxon>
        <taxon>Pseudomonadota</taxon>
        <taxon>Alphaproteobacteria</taxon>
        <taxon>Rhodospirillales</taxon>
        <taxon>Rhodospirillaceae</taxon>
        <taxon>Denitrobaculum</taxon>
    </lineage>
</organism>
<dbReference type="InterPro" id="IPR001789">
    <property type="entry name" value="Sig_transdc_resp-reg_receiver"/>
</dbReference>
<sequence>MTISVVLVDDDEIDRYITRRIVQAGVEDSRFAEYEAGDAFLEAIADPVTRERDIGVPPPPVLILLDINMPRMTGFDVLESMKEHLERDESLRTGFKVMMFSSSENAKDRETAFSYDFVKDYIVKPLTKQKLQALVKRHYS</sequence>
<keyword evidence="1" id="KW-0597">Phosphoprotein</keyword>
<keyword evidence="4" id="KW-1185">Reference proteome</keyword>
<dbReference type="Proteomes" id="UP000315252">
    <property type="component" value="Unassembled WGS sequence"/>
</dbReference>
<gene>
    <name evidence="3" type="ORF">FKG95_13515</name>
</gene>
<dbReference type="OrthoDB" id="9793549at2"/>
<dbReference type="AlphaFoldDB" id="A0A545TR74"/>
<evidence type="ECO:0000256" key="1">
    <source>
        <dbReference type="PROSITE-ProRule" id="PRU00169"/>
    </source>
</evidence>
<dbReference type="SMART" id="SM00448">
    <property type="entry name" value="REC"/>
    <property type="match status" value="1"/>
</dbReference>
<feature type="domain" description="Response regulatory" evidence="2">
    <location>
        <begin position="4"/>
        <end position="139"/>
    </location>
</feature>
<dbReference type="RefSeq" id="WP_142896900.1">
    <property type="nucleotide sequence ID" value="NZ_ML660055.1"/>
</dbReference>
<feature type="modified residue" description="4-aspartylphosphate" evidence="1">
    <location>
        <position position="66"/>
    </location>
</feature>